<dbReference type="EMBL" id="UOGB01000319">
    <property type="protein sequence ID" value="VAX25100.1"/>
    <property type="molecule type" value="Genomic_DNA"/>
</dbReference>
<feature type="region of interest" description="Disordered" evidence="1">
    <location>
        <begin position="265"/>
        <end position="290"/>
    </location>
</feature>
<feature type="region of interest" description="Disordered" evidence="1">
    <location>
        <begin position="1"/>
        <end position="51"/>
    </location>
</feature>
<organism evidence="2">
    <name type="scientific">hydrothermal vent metagenome</name>
    <dbReference type="NCBI Taxonomy" id="652676"/>
    <lineage>
        <taxon>unclassified sequences</taxon>
        <taxon>metagenomes</taxon>
        <taxon>ecological metagenomes</taxon>
    </lineage>
</organism>
<feature type="compositionally biased region" description="Polar residues" evidence="1">
    <location>
        <begin position="314"/>
        <end position="327"/>
    </location>
</feature>
<feature type="compositionally biased region" description="Low complexity" evidence="1">
    <location>
        <begin position="25"/>
        <end position="34"/>
    </location>
</feature>
<evidence type="ECO:0000313" key="2">
    <source>
        <dbReference type="EMBL" id="VAX25100.1"/>
    </source>
</evidence>
<dbReference type="AlphaFoldDB" id="A0A3B1CQZ0"/>
<feature type="region of interest" description="Disordered" evidence="1">
    <location>
        <begin position="314"/>
        <end position="341"/>
    </location>
</feature>
<name>A0A3B1CQZ0_9ZZZZ</name>
<proteinExistence type="predicted"/>
<sequence length="341" mass="37384">MNLQPPNTSSNIQPNFTPYGGSSGNGSEPSNSQNLAPANPETPPDSYNGSGSAIYGNVSLDLYFSRAEYQRTDIKKQGPNGVETLRQELYRKFEAGLSLDFSFMAKFDGAAEKMAQLDPSVFDKWLNAASDLMDLKQSDFEEFVKATDELFNEIEKVLGMGPNGLDNIASFFSSQVGGFLDNVKEKVDYFNTNPLGQGEDLGLGIPGLLEDAKNSIPENLKQFFDELLAKLTKDLNGDPGMAGLKQLIDNFRKLQADFFQQLQIGGEEDTGDRQTPDTKQTDIAPEGEGTLQPFNQYQIQQIYYTEQVSSFTASYSVTQQTAGQPDGQSGDKPPVPLRLTA</sequence>
<evidence type="ECO:0000256" key="1">
    <source>
        <dbReference type="SAM" id="MobiDB-lite"/>
    </source>
</evidence>
<protein>
    <submittedName>
        <fullName evidence="2">Uncharacterized protein</fullName>
    </submittedName>
</protein>
<reference evidence="2" key="1">
    <citation type="submission" date="2018-06" db="EMBL/GenBank/DDBJ databases">
        <authorList>
            <person name="Zhirakovskaya E."/>
        </authorList>
    </citation>
    <scope>NUCLEOTIDE SEQUENCE</scope>
</reference>
<gene>
    <name evidence="2" type="ORF">MNBD_NITROSPINAE03-726</name>
</gene>
<feature type="compositionally biased region" description="Basic and acidic residues" evidence="1">
    <location>
        <begin position="271"/>
        <end position="280"/>
    </location>
</feature>
<feature type="compositionally biased region" description="Polar residues" evidence="1">
    <location>
        <begin position="1"/>
        <end position="16"/>
    </location>
</feature>
<accession>A0A3B1CQZ0</accession>